<dbReference type="Proteomes" id="UP001244011">
    <property type="component" value="Unassembled WGS sequence"/>
</dbReference>
<name>A0AAJ0FND8_9PEZI</name>
<feature type="region of interest" description="Disordered" evidence="1">
    <location>
        <begin position="305"/>
        <end position="330"/>
    </location>
</feature>
<proteinExistence type="predicted"/>
<protein>
    <submittedName>
        <fullName evidence="2">Uncharacterized protein</fullName>
    </submittedName>
</protein>
<reference evidence="2" key="1">
    <citation type="submission" date="2023-06" db="EMBL/GenBank/DDBJ databases">
        <title>Genome-scale phylogeny and comparative genomics of the fungal order Sordariales.</title>
        <authorList>
            <consortium name="Lawrence Berkeley National Laboratory"/>
            <person name="Hensen N."/>
            <person name="Bonometti L."/>
            <person name="Westerberg I."/>
            <person name="Brannstrom I.O."/>
            <person name="Guillou S."/>
            <person name="Cros-Aarteil S."/>
            <person name="Calhoun S."/>
            <person name="Haridas S."/>
            <person name="Kuo A."/>
            <person name="Mondo S."/>
            <person name="Pangilinan J."/>
            <person name="Riley R."/>
            <person name="Labutti K."/>
            <person name="Andreopoulos B."/>
            <person name="Lipzen A."/>
            <person name="Chen C."/>
            <person name="Yanf M."/>
            <person name="Daum C."/>
            <person name="Ng V."/>
            <person name="Clum A."/>
            <person name="Steindorff A."/>
            <person name="Ohm R."/>
            <person name="Martin F."/>
            <person name="Silar P."/>
            <person name="Natvig D."/>
            <person name="Lalanne C."/>
            <person name="Gautier V."/>
            <person name="Ament-Velasquez S.L."/>
            <person name="Kruys A."/>
            <person name="Hutchinson M.I."/>
            <person name="Powell A.J."/>
            <person name="Barry K."/>
            <person name="Miller A.N."/>
            <person name="Grigoriev I.V."/>
            <person name="Debuchy R."/>
            <person name="Gladieux P."/>
            <person name="Thoren M.H."/>
            <person name="Johannesson H."/>
        </authorList>
    </citation>
    <scope>NUCLEOTIDE SEQUENCE</scope>
    <source>
        <strain evidence="2">8032-3</strain>
    </source>
</reference>
<evidence type="ECO:0000313" key="2">
    <source>
        <dbReference type="EMBL" id="KAK1767055.1"/>
    </source>
</evidence>
<accession>A0AAJ0FND8</accession>
<dbReference type="RefSeq" id="XP_060283268.1">
    <property type="nucleotide sequence ID" value="XM_060432754.1"/>
</dbReference>
<evidence type="ECO:0000313" key="3">
    <source>
        <dbReference type="Proteomes" id="UP001244011"/>
    </source>
</evidence>
<comment type="caution">
    <text evidence="2">The sequence shown here is derived from an EMBL/GenBank/DDBJ whole genome shotgun (WGS) entry which is preliminary data.</text>
</comment>
<dbReference type="EMBL" id="MU839009">
    <property type="protein sequence ID" value="KAK1767055.1"/>
    <property type="molecule type" value="Genomic_DNA"/>
</dbReference>
<dbReference type="AlphaFoldDB" id="A0AAJ0FND8"/>
<dbReference type="GeneID" id="85315941"/>
<gene>
    <name evidence="2" type="ORF">QBC33DRAFT_619773</name>
</gene>
<organism evidence="2 3">
    <name type="scientific">Phialemonium atrogriseum</name>
    <dbReference type="NCBI Taxonomy" id="1093897"/>
    <lineage>
        <taxon>Eukaryota</taxon>
        <taxon>Fungi</taxon>
        <taxon>Dikarya</taxon>
        <taxon>Ascomycota</taxon>
        <taxon>Pezizomycotina</taxon>
        <taxon>Sordariomycetes</taxon>
        <taxon>Sordariomycetidae</taxon>
        <taxon>Cephalothecales</taxon>
        <taxon>Cephalothecaceae</taxon>
        <taxon>Phialemonium</taxon>
    </lineage>
</organism>
<keyword evidence="3" id="KW-1185">Reference proteome</keyword>
<feature type="region of interest" description="Disordered" evidence="1">
    <location>
        <begin position="43"/>
        <end position="65"/>
    </location>
</feature>
<dbReference type="Pfam" id="PF26163">
    <property type="entry name" value="mS26"/>
    <property type="match status" value="1"/>
</dbReference>
<sequence>MPPPIPRAPICSLRDHLSSRGAIPASRCSSSALMALTNHSRLPTQGHAFSTTPTPNNPATIPPESPKFITVPEPPQSSETRLPPIRGHLPVPRQIFSKRDGARKVAPGYMERTAPRAQAEQLGEPPRNDLDAWRRRMAESRRRSLATGLKGLYRRKERSESLGRARSTAKFEAHRRAAMAPEGLDDVLTRPSVPAAAALGAALQPDPERFAAAERSAERTAALRQARSEARRDALAELYISARDFIVTEEELQEAVDKIFTDDYFRKLGSVAIDSANIWDARGSPITIAGMVSAVNRTQTSLLSASQAESTKTAKRQKVVAEELTGGKMP</sequence>
<dbReference type="InterPro" id="IPR058940">
    <property type="entry name" value="mS26_fungi"/>
</dbReference>
<dbReference type="CDD" id="cd23703">
    <property type="entry name" value="mS26_PET12"/>
    <property type="match status" value="1"/>
</dbReference>
<evidence type="ECO:0000256" key="1">
    <source>
        <dbReference type="SAM" id="MobiDB-lite"/>
    </source>
</evidence>